<evidence type="ECO:0000256" key="3">
    <source>
        <dbReference type="ARBA" id="ARBA00022842"/>
    </source>
</evidence>
<dbReference type="PANTHER" id="PTHR43046:SF12">
    <property type="entry name" value="GDP-MANNOSE MANNOSYL HYDROLASE"/>
    <property type="match status" value="1"/>
</dbReference>
<dbReference type="InterPro" id="IPR000086">
    <property type="entry name" value="NUDIX_hydrolase_dom"/>
</dbReference>
<proteinExistence type="predicted"/>
<evidence type="ECO:0000259" key="4">
    <source>
        <dbReference type="PROSITE" id="PS51462"/>
    </source>
</evidence>
<evidence type="ECO:0000313" key="6">
    <source>
        <dbReference type="Proteomes" id="UP000483261"/>
    </source>
</evidence>
<gene>
    <name evidence="5" type="ORF">G5C66_24170</name>
</gene>
<dbReference type="GO" id="GO:0016787">
    <property type="term" value="F:hydrolase activity"/>
    <property type="evidence" value="ECO:0007669"/>
    <property type="project" value="UniProtKB-KW"/>
</dbReference>
<reference evidence="5 6" key="1">
    <citation type="submission" date="2020-02" db="EMBL/GenBank/DDBJ databases">
        <title>Whole-genome analyses of novel actinobacteria.</title>
        <authorList>
            <person name="Sahin N."/>
        </authorList>
    </citation>
    <scope>NUCLEOTIDE SEQUENCE [LARGE SCALE GENOMIC DNA]</scope>
    <source>
        <strain evidence="5 6">KC13</strain>
    </source>
</reference>
<dbReference type="InterPro" id="IPR015797">
    <property type="entry name" value="NUDIX_hydrolase-like_dom_sf"/>
</dbReference>
<keyword evidence="3" id="KW-0460">Magnesium</keyword>
<evidence type="ECO:0000313" key="5">
    <source>
        <dbReference type="EMBL" id="NGN95822.1"/>
    </source>
</evidence>
<evidence type="ECO:0000256" key="2">
    <source>
        <dbReference type="ARBA" id="ARBA00022801"/>
    </source>
</evidence>
<organism evidence="5 6">
    <name type="scientific">Nocardioides turkmenicus</name>
    <dbReference type="NCBI Taxonomy" id="2711220"/>
    <lineage>
        <taxon>Bacteria</taxon>
        <taxon>Bacillati</taxon>
        <taxon>Actinomycetota</taxon>
        <taxon>Actinomycetes</taxon>
        <taxon>Propionibacteriales</taxon>
        <taxon>Nocardioidaceae</taxon>
        <taxon>Nocardioides</taxon>
    </lineage>
</organism>
<comment type="caution">
    <text evidence="5">The sequence shown here is derived from an EMBL/GenBank/DDBJ whole genome shotgun (WGS) entry which is preliminary data.</text>
</comment>
<dbReference type="PROSITE" id="PS51462">
    <property type="entry name" value="NUDIX"/>
    <property type="match status" value="1"/>
</dbReference>
<protein>
    <submittedName>
        <fullName evidence="5">NUDIX hydrolase</fullName>
    </submittedName>
</protein>
<dbReference type="CDD" id="cd03674">
    <property type="entry name" value="NUDIX_Hydrolase"/>
    <property type="match status" value="1"/>
</dbReference>
<feature type="domain" description="Nudix hydrolase" evidence="4">
    <location>
        <begin position="48"/>
        <end position="181"/>
    </location>
</feature>
<dbReference type="EMBL" id="JAALAA010000031">
    <property type="protein sequence ID" value="NGN95822.1"/>
    <property type="molecule type" value="Genomic_DNA"/>
</dbReference>
<keyword evidence="2 5" id="KW-0378">Hydrolase</keyword>
<name>A0A6M1R8B5_9ACTN</name>
<dbReference type="PANTHER" id="PTHR43046">
    <property type="entry name" value="GDP-MANNOSE MANNOSYL HYDROLASE"/>
    <property type="match status" value="1"/>
</dbReference>
<dbReference type="AlphaFoldDB" id="A0A6M1R8B5"/>
<dbReference type="SUPFAM" id="SSF55811">
    <property type="entry name" value="Nudix"/>
    <property type="match status" value="1"/>
</dbReference>
<evidence type="ECO:0000256" key="1">
    <source>
        <dbReference type="ARBA" id="ARBA00001946"/>
    </source>
</evidence>
<keyword evidence="6" id="KW-1185">Reference proteome</keyword>
<dbReference type="Gene3D" id="3.90.79.10">
    <property type="entry name" value="Nucleoside Triphosphate Pyrophosphohydrolase"/>
    <property type="match status" value="1"/>
</dbReference>
<dbReference type="Pfam" id="PF00293">
    <property type="entry name" value="NUDIX"/>
    <property type="match status" value="1"/>
</dbReference>
<comment type="cofactor">
    <cofactor evidence="1">
        <name>Mg(2+)</name>
        <dbReference type="ChEBI" id="CHEBI:18420"/>
    </cofactor>
</comment>
<sequence>MRGVSLHADALAALRAWDAPSAPQEALRQRYVTHLETEPAGVFKSCVPDHLTASCVVLSDDGSSVLLTHHRKARRWFQFGGHLEQGDATLWAAAARELREESGVPDLEPLPGLVQLSEHPVPFCAPSGDVHHLDVRFMAVAPTGVVPEVSEESLDVRWWPVDGVPDPEDDLIELIKLAQGRL</sequence>
<accession>A0A6M1R8B5</accession>
<dbReference type="Proteomes" id="UP000483261">
    <property type="component" value="Unassembled WGS sequence"/>
</dbReference>